<reference evidence="11" key="1">
    <citation type="submission" date="2007-10" db="EMBL/GenBank/DDBJ databases">
        <title>Complete genome of Alkaliphilus oremlandii OhILAs.</title>
        <authorList>
            <person name="Copeland A."/>
            <person name="Lucas S."/>
            <person name="Lapidus A."/>
            <person name="Barry K."/>
            <person name="Detter J.C."/>
            <person name="Glavina del Rio T."/>
            <person name="Hammon N."/>
            <person name="Israni S."/>
            <person name="Dalin E."/>
            <person name="Tice H."/>
            <person name="Pitluck S."/>
            <person name="Chain P."/>
            <person name="Malfatti S."/>
            <person name="Shin M."/>
            <person name="Vergez L."/>
            <person name="Schmutz J."/>
            <person name="Larimer F."/>
            <person name="Land M."/>
            <person name="Hauser L."/>
            <person name="Kyrpides N."/>
            <person name="Mikhailova N."/>
            <person name="Stolz J.F."/>
            <person name="Dawson A."/>
            <person name="Fisher E."/>
            <person name="Crable B."/>
            <person name="Perera E."/>
            <person name="Lisak J."/>
            <person name="Ranganathan M."/>
            <person name="Basu P."/>
            <person name="Richardson P."/>
        </authorList>
    </citation>
    <scope>NUCLEOTIDE SEQUENCE</scope>
    <source>
        <strain evidence="11">OhILAs</strain>
    </source>
</reference>
<dbReference type="SMART" id="SM01207">
    <property type="entry name" value="G3P_acyltransf"/>
    <property type="match status" value="1"/>
</dbReference>
<evidence type="ECO:0000256" key="8">
    <source>
        <dbReference type="ARBA" id="ARBA00023209"/>
    </source>
</evidence>
<dbReference type="OrthoDB" id="9777124at2"/>
<dbReference type="NCBIfam" id="TIGR00023">
    <property type="entry name" value="glycerol-3-phosphate 1-O-acyltransferase PlsY"/>
    <property type="match status" value="1"/>
</dbReference>
<accession>A8MH57</accession>
<feature type="transmembrane region" description="Helical" evidence="10">
    <location>
        <begin position="153"/>
        <end position="173"/>
    </location>
</feature>
<keyword evidence="8 10" id="KW-0594">Phospholipid biosynthesis</keyword>
<keyword evidence="5 10" id="KW-1133">Transmembrane helix</keyword>
<evidence type="ECO:0000256" key="5">
    <source>
        <dbReference type="ARBA" id="ARBA00022989"/>
    </source>
</evidence>
<dbReference type="STRING" id="350688.Clos_1400"/>
<comment type="pathway">
    <text evidence="10">Lipid metabolism; phospholipid metabolism.</text>
</comment>
<dbReference type="RefSeq" id="WP_012159256.1">
    <property type="nucleotide sequence ID" value="NC_009922.1"/>
</dbReference>
<keyword evidence="9 10" id="KW-1208">Phospholipid metabolism</keyword>
<evidence type="ECO:0000256" key="1">
    <source>
        <dbReference type="ARBA" id="ARBA00022475"/>
    </source>
</evidence>
<sequence>MGGNIILIIIAYFLGNFSTSYFVGKIFAQIDIREHGSGNAGSTNVLRTLGVKAAALTFLGDLIKGILAVYLGSKFGGKDLEILCAVAVVIGHNWPILLGFKGGKGIATTIGVILAIKPIIALICVSFGILVLYKFKYVSLASISAISLLPFALIGYGLQHFLFGLILALMALYRHRENIKRLLAGTERKIGKASKEI</sequence>
<evidence type="ECO:0000256" key="3">
    <source>
        <dbReference type="ARBA" id="ARBA00022679"/>
    </source>
</evidence>
<dbReference type="eggNOG" id="COG0344">
    <property type="taxonomic scope" value="Bacteria"/>
</dbReference>
<keyword evidence="7 10" id="KW-0472">Membrane</keyword>
<evidence type="ECO:0000256" key="9">
    <source>
        <dbReference type="ARBA" id="ARBA00023264"/>
    </source>
</evidence>
<dbReference type="KEGG" id="aoe:Clos_1400"/>
<evidence type="ECO:0000313" key="12">
    <source>
        <dbReference type="Proteomes" id="UP000000269"/>
    </source>
</evidence>
<dbReference type="HAMAP" id="MF_01043">
    <property type="entry name" value="PlsY"/>
    <property type="match status" value="1"/>
</dbReference>
<feature type="transmembrane region" description="Helical" evidence="10">
    <location>
        <begin position="82"/>
        <end position="100"/>
    </location>
</feature>
<keyword evidence="12" id="KW-1185">Reference proteome</keyword>
<dbReference type="EMBL" id="CP000853">
    <property type="protein sequence ID" value="ABW18944.1"/>
    <property type="molecule type" value="Genomic_DNA"/>
</dbReference>
<dbReference type="Proteomes" id="UP000000269">
    <property type="component" value="Chromosome"/>
</dbReference>
<dbReference type="Pfam" id="PF02660">
    <property type="entry name" value="G3P_acyltransf"/>
    <property type="match status" value="1"/>
</dbReference>
<dbReference type="InterPro" id="IPR003811">
    <property type="entry name" value="G3P_acylTferase_PlsY"/>
</dbReference>
<evidence type="ECO:0000256" key="4">
    <source>
        <dbReference type="ARBA" id="ARBA00022692"/>
    </source>
</evidence>
<dbReference type="GO" id="GO:0005886">
    <property type="term" value="C:plasma membrane"/>
    <property type="evidence" value="ECO:0007669"/>
    <property type="project" value="UniProtKB-SubCell"/>
</dbReference>
<comment type="subunit">
    <text evidence="10">Probably interacts with PlsX.</text>
</comment>
<comment type="function">
    <text evidence="10">Catalyzes the transfer of an acyl group from acyl-phosphate (acyl-PO(4)) to glycerol-3-phosphate (G3P) to form lysophosphatidic acid (LPA). This enzyme utilizes acyl-phosphate as fatty acyl donor, but not acyl-CoA or acyl-ACP.</text>
</comment>
<keyword evidence="2 10" id="KW-0444">Lipid biosynthesis</keyword>
<dbReference type="HOGENOM" id="CLU_081254_7_1_9"/>
<dbReference type="AlphaFoldDB" id="A8MH57"/>
<organism evidence="11 12">
    <name type="scientific">Alkaliphilus oremlandii (strain OhILAs)</name>
    <name type="common">Clostridium oremlandii (strain OhILAs)</name>
    <dbReference type="NCBI Taxonomy" id="350688"/>
    <lineage>
        <taxon>Bacteria</taxon>
        <taxon>Bacillati</taxon>
        <taxon>Bacillota</taxon>
        <taxon>Clostridia</taxon>
        <taxon>Peptostreptococcales</taxon>
        <taxon>Natronincolaceae</taxon>
        <taxon>Alkaliphilus</taxon>
    </lineage>
</organism>
<feature type="transmembrane region" description="Helical" evidence="10">
    <location>
        <begin position="6"/>
        <end position="28"/>
    </location>
</feature>
<keyword evidence="6 10" id="KW-0443">Lipid metabolism</keyword>
<feature type="transmembrane region" description="Helical" evidence="10">
    <location>
        <begin position="49"/>
        <end position="70"/>
    </location>
</feature>
<evidence type="ECO:0000313" key="11">
    <source>
        <dbReference type="EMBL" id="ABW18944.1"/>
    </source>
</evidence>
<dbReference type="GO" id="GO:0043772">
    <property type="term" value="F:acyl-phosphate glycerol-3-phosphate acyltransferase activity"/>
    <property type="evidence" value="ECO:0007669"/>
    <property type="project" value="UniProtKB-UniRule"/>
</dbReference>
<dbReference type="UniPathway" id="UPA00085"/>
<feature type="transmembrane region" description="Helical" evidence="10">
    <location>
        <begin position="112"/>
        <end position="133"/>
    </location>
</feature>
<evidence type="ECO:0000256" key="6">
    <source>
        <dbReference type="ARBA" id="ARBA00023098"/>
    </source>
</evidence>
<keyword evidence="3 10" id="KW-0808">Transferase</keyword>
<proteinExistence type="inferred from homology"/>
<name>A8MH57_ALKOO</name>
<evidence type="ECO:0000256" key="10">
    <source>
        <dbReference type="HAMAP-Rule" id="MF_01043"/>
    </source>
</evidence>
<comment type="similarity">
    <text evidence="10">Belongs to the PlsY family.</text>
</comment>
<comment type="catalytic activity">
    <reaction evidence="10">
        <text>an acyl phosphate + sn-glycerol 3-phosphate = a 1-acyl-sn-glycero-3-phosphate + phosphate</text>
        <dbReference type="Rhea" id="RHEA:34075"/>
        <dbReference type="ChEBI" id="CHEBI:43474"/>
        <dbReference type="ChEBI" id="CHEBI:57597"/>
        <dbReference type="ChEBI" id="CHEBI:57970"/>
        <dbReference type="ChEBI" id="CHEBI:59918"/>
        <dbReference type="EC" id="2.3.1.275"/>
    </reaction>
</comment>
<dbReference type="PANTHER" id="PTHR30309">
    <property type="entry name" value="INNER MEMBRANE PROTEIN YGIH"/>
    <property type="match status" value="1"/>
</dbReference>
<comment type="subcellular location">
    <subcellularLocation>
        <location evidence="10">Cell membrane</location>
        <topology evidence="10">Multi-pass membrane protein</topology>
    </subcellularLocation>
</comment>
<keyword evidence="1 10" id="KW-1003">Cell membrane</keyword>
<keyword evidence="4 10" id="KW-0812">Transmembrane</keyword>
<dbReference type="EC" id="2.3.1.275" evidence="10"/>
<dbReference type="GO" id="GO:0008654">
    <property type="term" value="P:phospholipid biosynthetic process"/>
    <property type="evidence" value="ECO:0007669"/>
    <property type="project" value="UniProtKB-UniRule"/>
</dbReference>
<protein>
    <recommendedName>
        <fullName evidence="10">Glycerol-3-phosphate acyltransferase</fullName>
    </recommendedName>
    <alternativeName>
        <fullName evidence="10">Acyl-PO4 G3P acyltransferase</fullName>
    </alternativeName>
    <alternativeName>
        <fullName evidence="10">Acyl-phosphate--glycerol-3-phosphate acyltransferase</fullName>
    </alternativeName>
    <alternativeName>
        <fullName evidence="10">G3P acyltransferase</fullName>
        <shortName evidence="10">GPAT</shortName>
        <ecNumber evidence="10">2.3.1.275</ecNumber>
    </alternativeName>
    <alternativeName>
        <fullName evidence="10">Lysophosphatidic acid synthase</fullName>
        <shortName evidence="10">LPA synthase</shortName>
    </alternativeName>
</protein>
<evidence type="ECO:0000256" key="2">
    <source>
        <dbReference type="ARBA" id="ARBA00022516"/>
    </source>
</evidence>
<evidence type="ECO:0000256" key="7">
    <source>
        <dbReference type="ARBA" id="ARBA00023136"/>
    </source>
</evidence>
<gene>
    <name evidence="10" type="primary">plsY</name>
    <name evidence="11" type="ordered locus">Clos_1400</name>
</gene>
<dbReference type="PANTHER" id="PTHR30309:SF0">
    <property type="entry name" value="GLYCEROL-3-PHOSPHATE ACYLTRANSFERASE-RELATED"/>
    <property type="match status" value="1"/>
</dbReference>